<dbReference type="Pfam" id="PF14060">
    <property type="entry name" value="DUF4252"/>
    <property type="match status" value="1"/>
</dbReference>
<evidence type="ECO:0000256" key="1">
    <source>
        <dbReference type="SAM" id="SignalP"/>
    </source>
</evidence>
<dbReference type="KEGG" id="ole:K0B96_09975"/>
<keyword evidence="1" id="KW-0732">Signal</keyword>
<organism evidence="2 3">
    <name type="scientific">Horticoccus luteus</name>
    <dbReference type="NCBI Taxonomy" id="2862869"/>
    <lineage>
        <taxon>Bacteria</taxon>
        <taxon>Pseudomonadati</taxon>
        <taxon>Verrucomicrobiota</taxon>
        <taxon>Opitutia</taxon>
        <taxon>Opitutales</taxon>
        <taxon>Opitutaceae</taxon>
        <taxon>Horticoccus</taxon>
    </lineage>
</organism>
<feature type="signal peptide" evidence="1">
    <location>
        <begin position="1"/>
        <end position="23"/>
    </location>
</feature>
<feature type="chain" id="PRO_5034516360" evidence="1">
    <location>
        <begin position="24"/>
        <end position="184"/>
    </location>
</feature>
<reference evidence="2" key="1">
    <citation type="submission" date="2021-08" db="EMBL/GenBank/DDBJ databases">
        <title>Genome of a novel bacterium of the phylum Verrucomicrobia, Oleiharenicola sp. KSB-15.</title>
        <authorList>
            <person name="Chung J.-H."/>
            <person name="Ahn J.-H."/>
            <person name="Yoon Y."/>
            <person name="Kim D.-Y."/>
            <person name="An S.-H."/>
            <person name="Park I."/>
            <person name="Yeon J."/>
        </authorList>
    </citation>
    <scope>NUCLEOTIDE SEQUENCE</scope>
    <source>
        <strain evidence="2">KSB-15</strain>
    </source>
</reference>
<proteinExistence type="predicted"/>
<gene>
    <name evidence="2" type="ORF">K0B96_09975</name>
</gene>
<dbReference type="InterPro" id="IPR025348">
    <property type="entry name" value="DUF4252"/>
</dbReference>
<evidence type="ECO:0000313" key="3">
    <source>
        <dbReference type="Proteomes" id="UP000825051"/>
    </source>
</evidence>
<dbReference type="EMBL" id="CP080507">
    <property type="protein sequence ID" value="QYM77653.1"/>
    <property type="molecule type" value="Genomic_DNA"/>
</dbReference>
<dbReference type="Proteomes" id="UP000825051">
    <property type="component" value="Chromosome"/>
</dbReference>
<sequence length="184" mass="19328">MNSFRSLIVSSALVCAASVGFCAAPSSGYVDFGALPPGKGDFVEVNLQSGLLKLAARLAKLQDPAAAELLGSLERVRVNVIGLDQGNAENITERVAKIRSKLADQGWEQIVTVKQHNEGAQDVAIFLKHGEGEAIAGLVITVVDGAKQAVLVNVVGNIKPEQIELLARHLNIDGLKDVAVAKQA</sequence>
<protein>
    <submittedName>
        <fullName evidence="2">DUF4252 domain-containing protein</fullName>
    </submittedName>
</protein>
<evidence type="ECO:0000313" key="2">
    <source>
        <dbReference type="EMBL" id="QYM77653.1"/>
    </source>
</evidence>
<dbReference type="AlphaFoldDB" id="A0A8F9TSU2"/>
<dbReference type="RefSeq" id="WP_220160758.1">
    <property type="nucleotide sequence ID" value="NZ_CP080507.1"/>
</dbReference>
<accession>A0A8F9TSU2</accession>
<keyword evidence="3" id="KW-1185">Reference proteome</keyword>
<name>A0A8F9TSU2_9BACT</name>